<dbReference type="AlphaFoldDB" id="A0A3Q9QRQ9"/>
<reference evidence="1 2" key="1">
    <citation type="submission" date="2017-07" db="EMBL/GenBank/DDBJ databases">
        <title>The complete genome sequence of Bacillus mesonae strain H20-5, an efficient strain improving plant abiotic stress resistance.</title>
        <authorList>
            <person name="Kim S.Y."/>
            <person name="Song H."/>
            <person name="Sang M.K."/>
            <person name="Weon H.-Y."/>
            <person name="Song J."/>
        </authorList>
    </citation>
    <scope>NUCLEOTIDE SEQUENCE [LARGE SCALE GENOMIC DNA]</scope>
    <source>
        <strain evidence="1 2">H20-5</strain>
    </source>
</reference>
<dbReference type="EMBL" id="CP022572">
    <property type="protein sequence ID" value="AZU60095.1"/>
    <property type="molecule type" value="Genomic_DNA"/>
</dbReference>
<sequence length="177" mass="20127">MLVNYILGGAILLKNAIESLSDDKVIELYGCLLDVLRKRKIIRTNNLVGEIGERKALDYYNKCPSLPNLQTVSVGAKNVDAINNNNERYSIKATTTKGTSVFNGLNDKGSKLPQEQLFEYVVIVVLNKDLSLKAMYELNWGNFLSLKKWNNSKRTWYLTVTEELKSRAETLYEMVRA</sequence>
<accession>A0A3Q9QRQ9</accession>
<dbReference type="KEGG" id="nmk:CHR53_01780"/>
<keyword evidence="2" id="KW-1185">Reference proteome</keyword>
<dbReference type="Proteomes" id="UP000282892">
    <property type="component" value="Chromosome"/>
</dbReference>
<evidence type="ECO:0000313" key="1">
    <source>
        <dbReference type="EMBL" id="AZU60095.1"/>
    </source>
</evidence>
<proteinExistence type="predicted"/>
<name>A0A3Q9QRQ9_9BACI</name>
<organism evidence="1 2">
    <name type="scientific">Neobacillus mesonae</name>
    <dbReference type="NCBI Taxonomy" id="1193713"/>
    <lineage>
        <taxon>Bacteria</taxon>
        <taxon>Bacillati</taxon>
        <taxon>Bacillota</taxon>
        <taxon>Bacilli</taxon>
        <taxon>Bacillales</taxon>
        <taxon>Bacillaceae</taxon>
        <taxon>Neobacillus</taxon>
    </lineage>
</organism>
<dbReference type="OrthoDB" id="2871974at2"/>
<gene>
    <name evidence="1" type="ORF">CHR53_01780</name>
</gene>
<protein>
    <submittedName>
        <fullName evidence="1">Uncharacterized protein</fullName>
    </submittedName>
</protein>
<evidence type="ECO:0000313" key="2">
    <source>
        <dbReference type="Proteomes" id="UP000282892"/>
    </source>
</evidence>